<evidence type="ECO:0000256" key="6">
    <source>
        <dbReference type="ARBA" id="ARBA00023316"/>
    </source>
</evidence>
<dbReference type="RefSeq" id="WP_188395045.1">
    <property type="nucleotide sequence ID" value="NZ_BMCG01000002.1"/>
</dbReference>
<gene>
    <name evidence="7" type="primary">mltG</name>
    <name evidence="8" type="ORF">GCM10007205_09410</name>
</gene>
<reference evidence="8" key="1">
    <citation type="journal article" date="2014" name="Int. J. Syst. Evol. Microbiol.">
        <title>Complete genome sequence of Corynebacterium casei LMG S-19264T (=DSM 44701T), isolated from a smear-ripened cheese.</title>
        <authorList>
            <consortium name="US DOE Joint Genome Institute (JGI-PGF)"/>
            <person name="Walter F."/>
            <person name="Albersmeier A."/>
            <person name="Kalinowski J."/>
            <person name="Ruckert C."/>
        </authorList>
    </citation>
    <scope>NUCLEOTIDE SEQUENCE</scope>
    <source>
        <strain evidence="8">CCM 7086</strain>
    </source>
</reference>
<dbReference type="GO" id="GO:0009252">
    <property type="term" value="P:peptidoglycan biosynthetic process"/>
    <property type="evidence" value="ECO:0007669"/>
    <property type="project" value="UniProtKB-UniRule"/>
</dbReference>
<dbReference type="AlphaFoldDB" id="A0A8J2UKC9"/>
<dbReference type="CDD" id="cd08010">
    <property type="entry name" value="MltG_like"/>
    <property type="match status" value="1"/>
</dbReference>
<keyword evidence="2 7" id="KW-0812">Transmembrane</keyword>
<reference evidence="8" key="2">
    <citation type="submission" date="2020-09" db="EMBL/GenBank/DDBJ databases">
        <authorList>
            <person name="Sun Q."/>
            <person name="Sedlacek I."/>
        </authorList>
    </citation>
    <scope>NUCLEOTIDE SEQUENCE</scope>
    <source>
        <strain evidence="8">CCM 7086</strain>
    </source>
</reference>
<comment type="caution">
    <text evidence="8">The sequence shown here is derived from an EMBL/GenBank/DDBJ whole genome shotgun (WGS) entry which is preliminary data.</text>
</comment>
<dbReference type="HAMAP" id="MF_02065">
    <property type="entry name" value="MltG"/>
    <property type="match status" value="1"/>
</dbReference>
<keyword evidence="1 7" id="KW-1003">Cell membrane</keyword>
<sequence length="327" mass="36783">MKTTLRRLFLFAIILGASFLFWADRPITTEGPPIEFTIQSGSGLKSSMRQIEEAGVPVAPILMMALAQFKGEAARIKAGTYELKHGTTPKRLLEQIVRGEFAQEAVTIIEGWTFRQMRQEIDAHPALKHDTAGLTDAELMAKISPDFKQPEGLFYPDTYLFAKNSSDILVYRQAHRAMMKRLDEQWAKRDPNLPYKTPYQALTMASIVEKETGRREERTLIAGVFVNRLRHGMLLQTDPTVIYGMGDAYEGRIRKRDLQTDTPHNTYTRVGLPPTPIALPGAESLFAALNPAPTEALYFVSRGDGSSHFSQTLDEHNNAVNKYIRGR</sequence>
<evidence type="ECO:0000256" key="7">
    <source>
        <dbReference type="HAMAP-Rule" id="MF_02065"/>
    </source>
</evidence>
<dbReference type="Proteomes" id="UP000620266">
    <property type="component" value="Unassembled WGS sequence"/>
</dbReference>
<evidence type="ECO:0000256" key="1">
    <source>
        <dbReference type="ARBA" id="ARBA00022475"/>
    </source>
</evidence>
<keyword evidence="5 7" id="KW-0456">Lyase</keyword>
<dbReference type="GO" id="GO:0071555">
    <property type="term" value="P:cell wall organization"/>
    <property type="evidence" value="ECO:0007669"/>
    <property type="project" value="UniProtKB-KW"/>
</dbReference>
<proteinExistence type="inferred from homology"/>
<evidence type="ECO:0000256" key="3">
    <source>
        <dbReference type="ARBA" id="ARBA00022989"/>
    </source>
</evidence>
<dbReference type="EMBL" id="BMCG01000002">
    <property type="protein sequence ID" value="GGC02279.1"/>
    <property type="molecule type" value="Genomic_DNA"/>
</dbReference>
<comment type="catalytic activity">
    <reaction evidence="7">
        <text>a peptidoglycan chain = a peptidoglycan chain with N-acetyl-1,6-anhydromuramyl-[peptide] at the reducing end + a peptidoglycan chain with N-acetylglucosamine at the non-reducing end.</text>
        <dbReference type="EC" id="4.2.2.29"/>
    </reaction>
</comment>
<keyword evidence="8" id="KW-0449">Lipoprotein</keyword>
<dbReference type="Pfam" id="PF02618">
    <property type="entry name" value="YceG"/>
    <property type="match status" value="1"/>
</dbReference>
<dbReference type="Gene3D" id="3.30.1490.480">
    <property type="entry name" value="Endolytic murein transglycosylase"/>
    <property type="match status" value="1"/>
</dbReference>
<name>A0A8J2UKC9_9BURK</name>
<dbReference type="InterPro" id="IPR003770">
    <property type="entry name" value="MLTG-like"/>
</dbReference>
<evidence type="ECO:0000313" key="8">
    <source>
        <dbReference type="EMBL" id="GGC02279.1"/>
    </source>
</evidence>
<dbReference type="Gene3D" id="3.30.160.60">
    <property type="entry name" value="Classic Zinc Finger"/>
    <property type="match status" value="1"/>
</dbReference>
<feature type="site" description="Important for catalytic activity" evidence="7">
    <location>
        <position position="211"/>
    </location>
</feature>
<evidence type="ECO:0000256" key="2">
    <source>
        <dbReference type="ARBA" id="ARBA00022692"/>
    </source>
</evidence>
<keyword evidence="4 7" id="KW-0472">Membrane</keyword>
<keyword evidence="7" id="KW-0997">Cell inner membrane</keyword>
<evidence type="ECO:0000313" key="9">
    <source>
        <dbReference type="Proteomes" id="UP000620266"/>
    </source>
</evidence>
<dbReference type="NCBIfam" id="TIGR00247">
    <property type="entry name" value="endolytic transglycosylase MltG"/>
    <property type="match status" value="1"/>
</dbReference>
<evidence type="ECO:0000256" key="4">
    <source>
        <dbReference type="ARBA" id="ARBA00023136"/>
    </source>
</evidence>
<dbReference type="PANTHER" id="PTHR30518:SF2">
    <property type="entry name" value="ENDOLYTIC MUREIN TRANSGLYCOSYLASE"/>
    <property type="match status" value="1"/>
</dbReference>
<protein>
    <recommendedName>
        <fullName evidence="7">Endolytic murein transglycosylase</fullName>
        <ecNumber evidence="7">4.2.2.29</ecNumber>
    </recommendedName>
    <alternativeName>
        <fullName evidence="7">Peptidoglycan lytic transglycosylase</fullName>
    </alternativeName>
    <alternativeName>
        <fullName evidence="7">Peptidoglycan polymerization terminase</fullName>
    </alternativeName>
</protein>
<comment type="similarity">
    <text evidence="7">Belongs to the transglycosylase MltG family.</text>
</comment>
<dbReference type="GO" id="GO:0005886">
    <property type="term" value="C:plasma membrane"/>
    <property type="evidence" value="ECO:0007669"/>
    <property type="project" value="UniProtKB-UniRule"/>
</dbReference>
<accession>A0A8J2UKC9</accession>
<organism evidence="8 9">
    <name type="scientific">Oxalicibacterium flavum</name>
    <dbReference type="NCBI Taxonomy" id="179467"/>
    <lineage>
        <taxon>Bacteria</taxon>
        <taxon>Pseudomonadati</taxon>
        <taxon>Pseudomonadota</taxon>
        <taxon>Betaproteobacteria</taxon>
        <taxon>Burkholderiales</taxon>
        <taxon>Oxalobacteraceae</taxon>
        <taxon>Oxalicibacterium</taxon>
    </lineage>
</organism>
<dbReference type="GO" id="GO:0008932">
    <property type="term" value="F:lytic endotransglycosylase activity"/>
    <property type="evidence" value="ECO:0007669"/>
    <property type="project" value="UniProtKB-UniRule"/>
</dbReference>
<dbReference type="EC" id="4.2.2.29" evidence="7"/>
<dbReference type="PANTHER" id="PTHR30518">
    <property type="entry name" value="ENDOLYTIC MUREIN TRANSGLYCOSYLASE"/>
    <property type="match status" value="1"/>
</dbReference>
<keyword evidence="3 7" id="KW-1133">Transmembrane helix</keyword>
<comment type="function">
    <text evidence="7">Functions as a peptidoglycan terminase that cleaves nascent peptidoglycan strands endolytically to terminate their elongation.</text>
</comment>
<evidence type="ECO:0000256" key="5">
    <source>
        <dbReference type="ARBA" id="ARBA00023239"/>
    </source>
</evidence>
<keyword evidence="6 7" id="KW-0961">Cell wall biogenesis/degradation</keyword>
<keyword evidence="9" id="KW-1185">Reference proteome</keyword>